<keyword evidence="3" id="KW-0472">Membrane</keyword>
<sequence length="384" mass="44372">MFDYLKGSAKIHRSEYTFWRFKHFHIYQVMLPYSGFVLSVIPIYLLFGYFDYQHLQEDAWLATMTRLFFSFLCVALLLLLKRYSPKHLDLAELTLVLCVYWSLTYIGQMAMHGGDFNYQSGGILVMAYVGALSRLPFKASFIALTFMAICYVWMISPLRLEHDFAEEIDRLSIMSAIYIMCLIACLRRESETHTSFEQYSQIRSQQLKLKASQRKLSLQAVTDPLTELKNRLYLTQNAALFVQNAKQSKQGMSLLMIDIDNFKSINDVYGHQVGDNVIYGVAQIIRQHCGRYTGMNIRYGGEEFLSVFHCFSESELQQIAESILTDVAKLYWPDKNLRVTVSIGLATNKNQSLNMHELINQGDKALYLAKQKGKNRIEIYSDKP</sequence>
<dbReference type="RefSeq" id="WP_102528746.1">
    <property type="nucleotide sequence ID" value="NZ_JAKIKU010000003.1"/>
</dbReference>
<evidence type="ECO:0000313" key="5">
    <source>
        <dbReference type="EMBL" id="MCL1045162.1"/>
    </source>
</evidence>
<protein>
    <recommendedName>
        <fullName evidence="1">diguanylate cyclase</fullName>
        <ecNumber evidence="1">2.7.7.65</ecNumber>
    </recommendedName>
</protein>
<dbReference type="Gene3D" id="3.30.70.270">
    <property type="match status" value="1"/>
</dbReference>
<dbReference type="InterPro" id="IPR000160">
    <property type="entry name" value="GGDEF_dom"/>
</dbReference>
<dbReference type="SMART" id="SM00267">
    <property type="entry name" value="GGDEF"/>
    <property type="match status" value="1"/>
</dbReference>
<keyword evidence="3" id="KW-1133">Transmembrane helix</keyword>
<reference evidence="5 6" key="1">
    <citation type="submission" date="2022-01" db="EMBL/GenBank/DDBJ databases">
        <title>Whole genome-based taxonomy of the Shewanellaceae.</title>
        <authorList>
            <person name="Martin-Rodriguez A.J."/>
        </authorList>
    </citation>
    <scope>NUCLEOTIDE SEQUENCE [LARGE SCALE GENOMIC DNA]</scope>
    <source>
        <strain evidence="5 6">DSM 24955</strain>
    </source>
</reference>
<dbReference type="Pfam" id="PF00990">
    <property type="entry name" value="GGDEF"/>
    <property type="match status" value="1"/>
</dbReference>
<dbReference type="SUPFAM" id="SSF55073">
    <property type="entry name" value="Nucleotide cyclase"/>
    <property type="match status" value="1"/>
</dbReference>
<dbReference type="EC" id="2.7.7.65" evidence="1"/>
<evidence type="ECO:0000313" key="6">
    <source>
        <dbReference type="Proteomes" id="UP001202134"/>
    </source>
</evidence>
<evidence type="ECO:0000256" key="1">
    <source>
        <dbReference type="ARBA" id="ARBA00012528"/>
    </source>
</evidence>
<gene>
    <name evidence="5" type="ORF">L2737_07460</name>
</gene>
<dbReference type="EMBL" id="JAKIKU010000003">
    <property type="protein sequence ID" value="MCL1045162.1"/>
    <property type="molecule type" value="Genomic_DNA"/>
</dbReference>
<feature type="transmembrane region" description="Helical" evidence="3">
    <location>
        <begin position="116"/>
        <end position="132"/>
    </location>
</feature>
<evidence type="ECO:0000259" key="4">
    <source>
        <dbReference type="PROSITE" id="PS50887"/>
    </source>
</evidence>
<keyword evidence="6" id="KW-1185">Reference proteome</keyword>
<dbReference type="PROSITE" id="PS50887">
    <property type="entry name" value="GGDEF"/>
    <property type="match status" value="1"/>
</dbReference>
<comment type="caution">
    <text evidence="5">The sequence shown here is derived from an EMBL/GenBank/DDBJ whole genome shotgun (WGS) entry which is preliminary data.</text>
</comment>
<keyword evidence="3" id="KW-0812">Transmembrane</keyword>
<name>A0ABT0KMT7_9GAMM</name>
<dbReference type="Proteomes" id="UP001202134">
    <property type="component" value="Unassembled WGS sequence"/>
</dbReference>
<feature type="transmembrane region" description="Helical" evidence="3">
    <location>
        <begin position="59"/>
        <end position="80"/>
    </location>
</feature>
<evidence type="ECO:0000256" key="3">
    <source>
        <dbReference type="SAM" id="Phobius"/>
    </source>
</evidence>
<feature type="transmembrane region" description="Helical" evidence="3">
    <location>
        <begin position="29"/>
        <end position="47"/>
    </location>
</feature>
<dbReference type="InterPro" id="IPR029787">
    <property type="entry name" value="Nucleotide_cyclase"/>
</dbReference>
<feature type="domain" description="GGDEF" evidence="4">
    <location>
        <begin position="250"/>
        <end position="382"/>
    </location>
</feature>
<dbReference type="InterPro" id="IPR050469">
    <property type="entry name" value="Diguanylate_Cyclase"/>
</dbReference>
<accession>A0ABT0KMT7</accession>
<dbReference type="PANTHER" id="PTHR45138:SF9">
    <property type="entry name" value="DIGUANYLATE CYCLASE DGCM-RELATED"/>
    <property type="match status" value="1"/>
</dbReference>
<feature type="transmembrane region" description="Helical" evidence="3">
    <location>
        <begin position="92"/>
        <end position="110"/>
    </location>
</feature>
<comment type="catalytic activity">
    <reaction evidence="2">
        <text>2 GTP = 3',3'-c-di-GMP + 2 diphosphate</text>
        <dbReference type="Rhea" id="RHEA:24898"/>
        <dbReference type="ChEBI" id="CHEBI:33019"/>
        <dbReference type="ChEBI" id="CHEBI:37565"/>
        <dbReference type="ChEBI" id="CHEBI:58805"/>
        <dbReference type="EC" id="2.7.7.65"/>
    </reaction>
</comment>
<evidence type="ECO:0000256" key="2">
    <source>
        <dbReference type="ARBA" id="ARBA00034247"/>
    </source>
</evidence>
<dbReference type="PANTHER" id="PTHR45138">
    <property type="entry name" value="REGULATORY COMPONENTS OF SENSORY TRANSDUCTION SYSTEM"/>
    <property type="match status" value="1"/>
</dbReference>
<dbReference type="NCBIfam" id="TIGR00254">
    <property type="entry name" value="GGDEF"/>
    <property type="match status" value="1"/>
</dbReference>
<dbReference type="InterPro" id="IPR043128">
    <property type="entry name" value="Rev_trsase/Diguanyl_cyclase"/>
</dbReference>
<organism evidence="5 6">
    <name type="scientific">Shewanella electrodiphila</name>
    <dbReference type="NCBI Taxonomy" id="934143"/>
    <lineage>
        <taxon>Bacteria</taxon>
        <taxon>Pseudomonadati</taxon>
        <taxon>Pseudomonadota</taxon>
        <taxon>Gammaproteobacteria</taxon>
        <taxon>Alteromonadales</taxon>
        <taxon>Shewanellaceae</taxon>
        <taxon>Shewanella</taxon>
    </lineage>
</organism>
<proteinExistence type="predicted"/>
<feature type="transmembrane region" description="Helical" evidence="3">
    <location>
        <begin position="139"/>
        <end position="156"/>
    </location>
</feature>
<dbReference type="CDD" id="cd01949">
    <property type="entry name" value="GGDEF"/>
    <property type="match status" value="1"/>
</dbReference>